<evidence type="ECO:0000259" key="6">
    <source>
        <dbReference type="PROSITE" id="PS51006"/>
    </source>
</evidence>
<feature type="domain" description="PABS" evidence="6">
    <location>
        <begin position="317"/>
        <end position="555"/>
    </location>
</feature>
<evidence type="ECO:0000256" key="4">
    <source>
        <dbReference type="HAMAP-Rule" id="MF_00198"/>
    </source>
</evidence>
<feature type="active site" description="Proton acceptor" evidence="4 5">
    <location>
        <position position="164"/>
    </location>
</feature>
<dbReference type="GO" id="GO:0010487">
    <property type="term" value="F:thermospermine synthase activity"/>
    <property type="evidence" value="ECO:0007669"/>
    <property type="project" value="UniProtKB-ARBA"/>
</dbReference>
<keyword evidence="2 4" id="KW-0808">Transferase</keyword>
<dbReference type="GO" id="GO:0004766">
    <property type="term" value="F:spermidine synthase activity"/>
    <property type="evidence" value="ECO:0007669"/>
    <property type="project" value="UniProtKB-UniRule"/>
</dbReference>
<dbReference type="Gene3D" id="3.40.50.150">
    <property type="entry name" value="Vaccinia Virus protein VP39"/>
    <property type="match status" value="2"/>
</dbReference>
<gene>
    <name evidence="4" type="primary">speE</name>
    <name evidence="7" type="ORF">B4119_3519</name>
</gene>
<dbReference type="GO" id="GO:0008295">
    <property type="term" value="P:spermidine biosynthetic process"/>
    <property type="evidence" value="ECO:0007669"/>
    <property type="project" value="UniProtKB-UniRule"/>
</dbReference>
<dbReference type="HAMAP" id="MF_00198">
    <property type="entry name" value="Spermidine_synth"/>
    <property type="match status" value="2"/>
</dbReference>
<dbReference type="Proteomes" id="UP000075455">
    <property type="component" value="Unassembled WGS sequence"/>
</dbReference>
<evidence type="ECO:0000256" key="1">
    <source>
        <dbReference type="ARBA" id="ARBA00007867"/>
    </source>
</evidence>
<dbReference type="CDD" id="cd02440">
    <property type="entry name" value="AdoMet_MTases"/>
    <property type="match status" value="2"/>
</dbReference>
<dbReference type="PANTHER" id="PTHR43317:SF1">
    <property type="entry name" value="THERMOSPERMINE SYNTHASE ACAULIS5"/>
    <property type="match status" value="1"/>
</dbReference>
<dbReference type="eggNOG" id="COG4262">
    <property type="taxonomic scope" value="Bacteria"/>
</dbReference>
<dbReference type="InterPro" id="IPR029063">
    <property type="entry name" value="SAM-dependent_MTases_sf"/>
</dbReference>
<evidence type="ECO:0000256" key="3">
    <source>
        <dbReference type="ARBA" id="ARBA00023115"/>
    </source>
</evidence>
<proteinExistence type="inferred from homology"/>
<dbReference type="UniPathway" id="UPA00248">
    <property type="reaction ID" value="UER00314"/>
</dbReference>
<feature type="binding site" evidence="4">
    <location>
        <position position="92"/>
    </location>
    <ligand>
        <name>spermidine</name>
        <dbReference type="ChEBI" id="CHEBI:57834"/>
    </ligand>
</feature>
<dbReference type="PROSITE" id="PS51006">
    <property type="entry name" value="PABS_2"/>
    <property type="match status" value="2"/>
</dbReference>
<dbReference type="InterPro" id="IPR001045">
    <property type="entry name" value="Spermi_synthase"/>
</dbReference>
<feature type="binding site" evidence="4">
    <location>
        <position position="404"/>
    </location>
    <ligand>
        <name>spermidine</name>
        <dbReference type="ChEBI" id="CHEBI:57834"/>
    </ligand>
</feature>
<evidence type="ECO:0000256" key="2">
    <source>
        <dbReference type="ARBA" id="ARBA00022679"/>
    </source>
</evidence>
<dbReference type="PATRIC" id="fig|81408.3.peg.1068"/>
<comment type="caution">
    <text evidence="4">Lacks conserved residue(s) required for the propagation of feature annotation.</text>
</comment>
<dbReference type="STRING" id="81408.B4119_3519"/>
<dbReference type="PANTHER" id="PTHR43317">
    <property type="entry name" value="THERMOSPERMINE SYNTHASE ACAULIS5"/>
    <property type="match status" value="1"/>
</dbReference>
<comment type="caution">
    <text evidence="7">The sequence shown here is derived from an EMBL/GenBank/DDBJ whole genome shotgun (WGS) entry which is preliminary data.</text>
</comment>
<comment type="catalytic activity">
    <reaction evidence="4">
        <text>S-adenosyl 3-(methylsulfanyl)propylamine + putrescine = S-methyl-5'-thioadenosine + spermidine + H(+)</text>
        <dbReference type="Rhea" id="RHEA:12721"/>
        <dbReference type="ChEBI" id="CHEBI:15378"/>
        <dbReference type="ChEBI" id="CHEBI:17509"/>
        <dbReference type="ChEBI" id="CHEBI:57443"/>
        <dbReference type="ChEBI" id="CHEBI:57834"/>
        <dbReference type="ChEBI" id="CHEBI:326268"/>
        <dbReference type="EC" id="2.5.1.16"/>
    </reaction>
</comment>
<comment type="similarity">
    <text evidence="1 4">Belongs to the spermidine/spermine synthase family.</text>
</comment>
<sequence>MNDSLQPNSTRGDVYDLIEMEQLLAGPHRIIYEGSSQYQDILLIESKNIRLYWNNQLELNSLDERIYHEALVHPAMTLAAQHDRVLVIGGEDGCAIREVLKYPNVNHVSLIAVSSETLHAAQNIPEITELNEGSLFDKRVHIHESDIHEFLSSGQQLFHVIIVDLPDPETEATSRFYTMEFFHQLSNFLTDDGILVCQSTSPEHTPLVFWSIARTLEQASLHTLSYHVLVPWFGDWGFHLAGKGALVWGEEKKVAVSNRSLSDDLISLFTFSPKVLNIRDQAVPNTLDCLILHKFYEASEVETVPEKGLSVFYNLQHSVLEQDNDTEDLIEIQQLLSGPHRVLYQGGPKGDHVLMLETTDVRLYLDKQLQFSSLDEQIYHEALVHPALAMVQKRDRILIAGGGDGLAIREILKYPDVKHIDLVDLDPLMLHIARNVPEFVTLNNGALHDERVSIHQQDILVFKEMKREPYDVIIVDLPDPGDEIISRLYTVEFFGELSNLLHEDGILVCQSHSPEYAPLVFWSIGLTLKGAGFHILSYHVDVPSFGDWGFHLAAKKPLLWGKREIAVPHHTLPEDLSSWFDFPEKIRSIWANSHMNTLSNLKLHQFYFQEIQSD</sequence>
<evidence type="ECO:0000313" key="8">
    <source>
        <dbReference type="Proteomes" id="UP000075455"/>
    </source>
</evidence>
<dbReference type="EMBL" id="LQYS01000114">
    <property type="protein sequence ID" value="KYD07768.1"/>
    <property type="molecule type" value="Genomic_DNA"/>
</dbReference>
<reference evidence="7 8" key="1">
    <citation type="submission" date="2016-01" db="EMBL/GenBank/DDBJ databases">
        <title>Draft Genome Sequences of Seven Thermophilic Sporeformers Isolated from Foods.</title>
        <authorList>
            <person name="Berendsen E.M."/>
            <person name="Wells-Bennik M.H."/>
            <person name="Krawcyk A.O."/>
            <person name="De Jong A."/>
            <person name="Holsappel S."/>
            <person name="Eijlander R.T."/>
            <person name="Kuipers O.P."/>
        </authorList>
    </citation>
    <scope>NUCLEOTIDE SEQUENCE [LARGE SCALE GENOMIC DNA]</scope>
    <source>
        <strain evidence="7 8">B4119</strain>
    </source>
</reference>
<comment type="function">
    <text evidence="4">Catalyzes the irreversible transfer of a propylamine group from the amino donor S-adenosylmethioninamine (decarboxy-AdoMet) to putrescine (1,4-diaminobutane) to yield spermidine.</text>
</comment>
<dbReference type="EC" id="2.5.1.16" evidence="4"/>
<feature type="domain" description="PABS" evidence="6">
    <location>
        <begin position="13"/>
        <end position="243"/>
    </location>
</feature>
<dbReference type="AlphaFoldDB" id="A0A150L632"/>
<comment type="subunit">
    <text evidence="4">Homodimer or homotetramer.</text>
</comment>
<feature type="binding site" evidence="4">
    <location>
        <position position="39"/>
    </location>
    <ligand>
        <name>S-methyl-5'-thioadenosine</name>
        <dbReference type="ChEBI" id="CHEBI:17509"/>
    </ligand>
</feature>
<feature type="active site" description="Proton acceptor" evidence="4 5">
    <location>
        <position position="476"/>
    </location>
</feature>
<keyword evidence="4" id="KW-0745">Spermidine biosynthesis</keyword>
<evidence type="ECO:0000256" key="5">
    <source>
        <dbReference type="PROSITE-ProRule" id="PRU00354"/>
    </source>
</evidence>
<dbReference type="Pfam" id="PF01564">
    <property type="entry name" value="Spermine_synth"/>
    <property type="match status" value="2"/>
</dbReference>
<dbReference type="InterPro" id="IPR030374">
    <property type="entry name" value="PABS"/>
</dbReference>
<feature type="binding site" evidence="4">
    <location>
        <position position="424"/>
    </location>
    <ligand>
        <name>S-methyl-5'-thioadenosine</name>
        <dbReference type="ChEBI" id="CHEBI:17509"/>
    </ligand>
</feature>
<comment type="pathway">
    <text evidence="4">Amine and polyamine biosynthesis; spermidine biosynthesis; spermidine from putrescine: step 1/1.</text>
</comment>
<feature type="binding site" evidence="4">
    <location>
        <position position="380"/>
    </location>
    <ligand>
        <name>spermidine</name>
        <dbReference type="ChEBI" id="CHEBI:57834"/>
    </ligand>
</feature>
<name>A0A150L632_9BACL</name>
<dbReference type="SUPFAM" id="SSF53335">
    <property type="entry name" value="S-adenosyl-L-methionine-dependent methyltransferases"/>
    <property type="match status" value="2"/>
</dbReference>
<keyword evidence="3 4" id="KW-0620">Polyamine biosynthesis</keyword>
<evidence type="ECO:0000313" key="7">
    <source>
        <dbReference type="EMBL" id="KYD07768.1"/>
    </source>
</evidence>
<accession>A0A150L632</accession>
<organism evidence="7 8">
    <name type="scientific">Saccharococcus caldoxylosilyticus</name>
    <dbReference type="NCBI Taxonomy" id="81408"/>
    <lineage>
        <taxon>Bacteria</taxon>
        <taxon>Bacillati</taxon>
        <taxon>Bacillota</taxon>
        <taxon>Bacilli</taxon>
        <taxon>Bacillales</taxon>
        <taxon>Anoxybacillaceae</taxon>
        <taxon>Saccharococcus</taxon>
    </lineage>
</organism>
<feature type="binding site" evidence="4">
    <location>
        <position position="68"/>
    </location>
    <ligand>
        <name>spermidine</name>
        <dbReference type="ChEBI" id="CHEBI:57834"/>
    </ligand>
</feature>
<protein>
    <recommendedName>
        <fullName evidence="4">Polyamine aminopropyltransferase</fullName>
    </recommendedName>
    <alternativeName>
        <fullName evidence="4">Putrescine aminopropyltransferase</fullName>
        <shortName evidence="4">PAPT</shortName>
    </alternativeName>
    <alternativeName>
        <fullName evidence="4">Spermidine synthase</fullName>
        <shortName evidence="4">SPDS</shortName>
        <shortName evidence="4">SPDSY</shortName>
        <ecNumber evidence="4">2.5.1.16</ecNumber>
    </alternativeName>
</protein>